<name>A0A842YQT0_METTF</name>
<evidence type="ECO:0000313" key="2">
    <source>
        <dbReference type="Proteomes" id="UP000646659"/>
    </source>
</evidence>
<organism evidence="1 2">
    <name type="scientific">Methanothermobacter thermautotrophicus</name>
    <name type="common">Methanobacterium thermoformicicum</name>
    <dbReference type="NCBI Taxonomy" id="145262"/>
    <lineage>
        <taxon>Archaea</taxon>
        <taxon>Methanobacteriati</taxon>
        <taxon>Methanobacteriota</taxon>
        <taxon>Methanomada group</taxon>
        <taxon>Methanobacteria</taxon>
        <taxon>Methanobacteriales</taxon>
        <taxon>Methanobacteriaceae</taxon>
        <taxon>Methanothermobacter</taxon>
    </lineage>
</organism>
<dbReference type="RefSeq" id="WP_192962439.1">
    <property type="nucleotide sequence ID" value="NZ_QKOF01000007.1"/>
</dbReference>
<proteinExistence type="predicted"/>
<dbReference type="Proteomes" id="UP000646659">
    <property type="component" value="Unassembled WGS sequence"/>
</dbReference>
<reference evidence="1" key="1">
    <citation type="submission" date="2018-06" db="EMBL/GenBank/DDBJ databases">
        <title>Draft genome sequence of Methanothermobacter thermautotrophicus Strain WHS, a thermophilic, hydrogenotrophic methanogen isolated from Washburn Hot Springs in Yellowstone National Park, USA.</title>
        <authorList>
            <person name="Mckay L.J."/>
            <person name="Klingelsmith K."/>
            <person name="Inskeep W.P."/>
            <person name="Fields M.W."/>
        </authorList>
    </citation>
    <scope>NUCLEOTIDE SEQUENCE</scope>
    <source>
        <strain evidence="1">WHS</strain>
    </source>
</reference>
<comment type="caution">
    <text evidence="1">The sequence shown here is derived from an EMBL/GenBank/DDBJ whole genome shotgun (WGS) entry which is preliminary data.</text>
</comment>
<accession>A0A842YQT0</accession>
<dbReference type="EMBL" id="QKOF01000007">
    <property type="protein sequence ID" value="MBE2900721.1"/>
    <property type="molecule type" value="Genomic_DNA"/>
</dbReference>
<gene>
    <name evidence="1" type="ORF">DNK57_07965</name>
</gene>
<evidence type="ECO:0000313" key="1">
    <source>
        <dbReference type="EMBL" id="MBE2900721.1"/>
    </source>
</evidence>
<dbReference type="AlphaFoldDB" id="A0A842YQT0"/>
<sequence length="207" mass="24307">MEINDYEILESEPERSHGGQDLADGIYRVSDLGEEETDMLVEFVDKPEYHYLFDSEAINEAWARFAEDFYDTNRELLCDTVIGYLIDGAPEFIGGYFKRLYRDNQKYIKSRFGYDEDLIALIDFNPEDLNVNFDLPEELDLHSFRVSFSTRILCPAEEYITDLMVEVSDYLDSSWKIYIFEIRGGELVKVYLNREFFHGDVDSDLII</sequence>
<protein>
    <submittedName>
        <fullName evidence="1">Uncharacterized protein</fullName>
    </submittedName>
</protein>